<dbReference type="EMBL" id="NDBK01000064">
    <property type="protein sequence ID" value="OVF70883.1"/>
    <property type="molecule type" value="Genomic_DNA"/>
</dbReference>
<dbReference type="Proteomes" id="UP000196447">
    <property type="component" value="Unassembled WGS sequence"/>
</dbReference>
<comment type="caution">
    <text evidence="1">The sequence shown here is derived from an EMBL/GenBank/DDBJ whole genome shotgun (WGS) entry which is preliminary data.</text>
</comment>
<proteinExistence type="predicted"/>
<sequence>MSFFENYGQTFSGRRGYVRDTVVAYVSDGVKQDELVKLSAAIPADLPVGSVVDTTGTLITTAADADYVVVEFAKAGSTAIVVANPYHTILKKSGLITNGVDVNSVVEQLQALHHSFADFATVALRTT</sequence>
<accession>A0A422ZRU9</accession>
<dbReference type="AlphaFoldDB" id="A0A422ZRU9"/>
<reference evidence="1 2" key="1">
    <citation type="submission" date="2017-03" db="EMBL/GenBank/DDBJ databases">
        <authorList>
            <person name="Fouts D."/>
            <person name="Stalin M.J."/>
            <person name="Chen L."/>
            <person name="Wright M."/>
            <person name="Sutton G."/>
            <person name="Nguyen K."/>
            <person name="Vanduin D."/>
            <person name="Rojas L."/>
            <person name="Hujer A."/>
            <person name="Hujer K."/>
            <person name="Bonomo R."/>
            <person name="Kreiswirth B."/>
            <person name="Adams M."/>
        </authorList>
    </citation>
    <scope>NUCLEOTIDE SEQUENCE [LARGE SCALE GENOMIC DNA]</scope>
    <source>
        <strain evidence="1 2">39383</strain>
    </source>
</reference>
<gene>
    <name evidence="1" type="ORF">B5L96_14415</name>
</gene>
<evidence type="ECO:0008006" key="3">
    <source>
        <dbReference type="Google" id="ProtNLM"/>
    </source>
</evidence>
<evidence type="ECO:0000313" key="1">
    <source>
        <dbReference type="EMBL" id="OVF70883.1"/>
    </source>
</evidence>
<name>A0A422ZRU9_KLEPN</name>
<protein>
    <recommendedName>
        <fullName evidence="3">Head decoration protein</fullName>
    </recommendedName>
</protein>
<evidence type="ECO:0000313" key="2">
    <source>
        <dbReference type="Proteomes" id="UP000196447"/>
    </source>
</evidence>
<dbReference type="RefSeq" id="WP_021314772.1">
    <property type="nucleotide sequence ID" value="NZ_AP021929.1"/>
</dbReference>
<organism evidence="1 2">
    <name type="scientific">Klebsiella pneumoniae</name>
    <dbReference type="NCBI Taxonomy" id="573"/>
    <lineage>
        <taxon>Bacteria</taxon>
        <taxon>Pseudomonadati</taxon>
        <taxon>Pseudomonadota</taxon>
        <taxon>Gammaproteobacteria</taxon>
        <taxon>Enterobacterales</taxon>
        <taxon>Enterobacteriaceae</taxon>
        <taxon>Klebsiella/Raoultella group</taxon>
        <taxon>Klebsiella</taxon>
        <taxon>Klebsiella pneumoniae complex</taxon>
    </lineage>
</organism>